<dbReference type="InterPro" id="IPR047207">
    <property type="entry name" value="SPASM_anSME"/>
</dbReference>
<dbReference type="GO" id="GO:0051539">
    <property type="term" value="F:4 iron, 4 sulfur cluster binding"/>
    <property type="evidence" value="ECO:0007669"/>
    <property type="project" value="UniProtKB-KW"/>
</dbReference>
<gene>
    <name evidence="9" type="ORF">H744_1c0215</name>
</gene>
<dbReference type="InterPro" id="IPR058240">
    <property type="entry name" value="rSAM_sf"/>
</dbReference>
<dbReference type="SFLD" id="SFLDG01386">
    <property type="entry name" value="main_SPASM_domain-containing"/>
    <property type="match status" value="1"/>
</dbReference>
<keyword evidence="4" id="KW-0479">Metal-binding</keyword>
<comment type="cofactor">
    <cofactor evidence="1">
        <name>[4Fe-4S] cluster</name>
        <dbReference type="ChEBI" id="CHEBI:49883"/>
    </cofactor>
</comment>
<dbReference type="GO" id="GO:0016491">
    <property type="term" value="F:oxidoreductase activity"/>
    <property type="evidence" value="ECO:0007669"/>
    <property type="project" value="InterPro"/>
</dbReference>
<feature type="domain" description="Radical SAM core" evidence="8">
    <location>
        <begin position="3"/>
        <end position="248"/>
    </location>
</feature>
<dbReference type="Pfam" id="PF04055">
    <property type="entry name" value="Radical_SAM"/>
    <property type="match status" value="1"/>
</dbReference>
<keyword evidence="3" id="KW-0949">S-adenosyl-L-methionine</keyword>
<dbReference type="HOGENOM" id="CLU_009273_10_0_6"/>
<dbReference type="SFLD" id="SFLDG01067">
    <property type="entry name" value="SPASM/twitch_domain_containing"/>
    <property type="match status" value="1"/>
</dbReference>
<dbReference type="SFLD" id="SFLDS00029">
    <property type="entry name" value="Radical_SAM"/>
    <property type="match status" value="1"/>
</dbReference>
<dbReference type="SFLD" id="SFLDF00285">
    <property type="entry name" value="anaerobic_Ser-type_sulfatase-m"/>
    <property type="match status" value="1"/>
</dbReference>
<name>A0A0C5W1R0_9GAMM</name>
<evidence type="ECO:0000259" key="8">
    <source>
        <dbReference type="PROSITE" id="PS51918"/>
    </source>
</evidence>
<dbReference type="InterPro" id="IPR007197">
    <property type="entry name" value="rSAM"/>
</dbReference>
<sequence length="436" mass="49923">MSTFKPCHVMAKPSSSVCNLDCTYCFYLEKENLYPERKSRWQMSDETLEAYIEQYIDANSGNESIEFSWQGGEPTLMGLDFFRKAVELQHKYKKHHRITNAFQTNGLLVDDEWCQFFKQHNFLIGISIDGPAHLHDHFRVTRAGKASHEKVMAAITKMKKHGVDFNTLTVLNSENVKYPEEVYDFLVGIGSTFLQFIPIVERTAKQETDEGLFLVSPEYQAEADVTEWSVPSLAYGEFLNRVFDRWVKKDVGRIYVNTFDSTLATWCNEPSGICVQSETCGHAFILESNGDMYNCDHFVYPEHKLGNIHSASIQALNQTDKAVQFGMDKKDKLTLQCRRCPYRMQCHGGCPKHRFSRSEAGQEGHSYFCAGYYAFFSHTEAKMKQMRDLLMRGRPASDIIYLDLQRKMVANTFTGGRNSPCPCGSGKKVKRCCQIV</sequence>
<evidence type="ECO:0000256" key="1">
    <source>
        <dbReference type="ARBA" id="ARBA00001966"/>
    </source>
</evidence>
<keyword evidence="10" id="KW-1185">Reference proteome</keyword>
<dbReference type="CDD" id="cd21120">
    <property type="entry name" value="SPASM_anSME"/>
    <property type="match status" value="1"/>
</dbReference>
<comment type="similarity">
    <text evidence="7">Belongs to the radical SAM superfamily. Anaerobic sulfatase-maturating enzyme family.</text>
</comment>
<evidence type="ECO:0000256" key="7">
    <source>
        <dbReference type="ARBA" id="ARBA00023601"/>
    </source>
</evidence>
<reference evidence="9 10" key="1">
    <citation type="submission" date="2013-05" db="EMBL/GenBank/DDBJ databases">
        <title>Complete genome sequence of the lipase-producing bacterium Photobacterium gaetbulicola Gung47.</title>
        <authorList>
            <person name="Kim Y.-O."/>
        </authorList>
    </citation>
    <scope>NUCLEOTIDE SEQUENCE [LARGE SCALE GENOMIC DNA]</scope>
    <source>
        <strain evidence="9 10">Gung47</strain>
    </source>
</reference>
<protein>
    <submittedName>
        <fullName evidence="9">Putative arylsulfatase-activating protein aslB</fullName>
    </submittedName>
</protein>
<dbReference type="PATRIC" id="fig|658445.3.peg.236"/>
<dbReference type="PANTHER" id="PTHR43273:SF3">
    <property type="entry name" value="ANAEROBIC SULFATASE-MATURATING ENZYME HOMOLOG ASLB-RELATED"/>
    <property type="match status" value="1"/>
</dbReference>
<evidence type="ECO:0000313" key="9">
    <source>
        <dbReference type="EMBL" id="AJR05241.1"/>
    </source>
</evidence>
<dbReference type="PROSITE" id="PS51918">
    <property type="entry name" value="RADICAL_SAM"/>
    <property type="match status" value="1"/>
</dbReference>
<organism evidence="9 10">
    <name type="scientific">Photobacterium gaetbulicola Gung47</name>
    <dbReference type="NCBI Taxonomy" id="658445"/>
    <lineage>
        <taxon>Bacteria</taxon>
        <taxon>Pseudomonadati</taxon>
        <taxon>Pseudomonadota</taxon>
        <taxon>Gammaproteobacteria</taxon>
        <taxon>Vibrionales</taxon>
        <taxon>Vibrionaceae</taxon>
        <taxon>Photobacterium</taxon>
    </lineage>
</organism>
<dbReference type="InterPro" id="IPR004027">
    <property type="entry name" value="SEC_C_motif"/>
</dbReference>
<dbReference type="Pfam" id="PF02810">
    <property type="entry name" value="SEC-C"/>
    <property type="match status" value="1"/>
</dbReference>
<dbReference type="InterPro" id="IPR023867">
    <property type="entry name" value="Sulphatase_maturase_rSAM"/>
</dbReference>
<dbReference type="InterPro" id="IPR034491">
    <property type="entry name" value="Anaerob_Ser_sulfatase-maturase"/>
</dbReference>
<dbReference type="GO" id="GO:0046872">
    <property type="term" value="F:metal ion binding"/>
    <property type="evidence" value="ECO:0007669"/>
    <property type="project" value="UniProtKB-KW"/>
</dbReference>
<dbReference type="CDD" id="cd01335">
    <property type="entry name" value="Radical_SAM"/>
    <property type="match status" value="1"/>
</dbReference>
<evidence type="ECO:0000256" key="5">
    <source>
        <dbReference type="ARBA" id="ARBA00023004"/>
    </source>
</evidence>
<evidence type="ECO:0000256" key="3">
    <source>
        <dbReference type="ARBA" id="ARBA00022691"/>
    </source>
</evidence>
<keyword evidence="6" id="KW-0411">Iron-sulfur</keyword>
<accession>A0A0C5W1R0</accession>
<dbReference type="SUPFAM" id="SSF102114">
    <property type="entry name" value="Radical SAM enzymes"/>
    <property type="match status" value="1"/>
</dbReference>
<keyword evidence="2" id="KW-0004">4Fe-4S</keyword>
<evidence type="ECO:0000256" key="4">
    <source>
        <dbReference type="ARBA" id="ARBA00022723"/>
    </source>
</evidence>
<dbReference type="AlphaFoldDB" id="A0A0C5W1R0"/>
<dbReference type="OrthoDB" id="9782387at2"/>
<dbReference type="PANTHER" id="PTHR43273">
    <property type="entry name" value="ANAEROBIC SULFATASE-MATURATING ENZYME HOMOLOG ASLB-RELATED"/>
    <property type="match status" value="1"/>
</dbReference>
<dbReference type="EMBL" id="CP005973">
    <property type="protein sequence ID" value="AJR05241.1"/>
    <property type="molecule type" value="Genomic_DNA"/>
</dbReference>
<evidence type="ECO:0000256" key="2">
    <source>
        <dbReference type="ARBA" id="ARBA00022485"/>
    </source>
</evidence>
<keyword evidence="5" id="KW-0408">Iron</keyword>
<dbReference type="SFLD" id="SFLDG01072">
    <property type="entry name" value="dehydrogenase_like"/>
    <property type="match status" value="1"/>
</dbReference>
<dbReference type="NCBIfam" id="TIGR04085">
    <property type="entry name" value="rSAM_more_4Fe4S"/>
    <property type="match status" value="1"/>
</dbReference>
<dbReference type="NCBIfam" id="TIGR03942">
    <property type="entry name" value="sulfatase_rSAM"/>
    <property type="match status" value="1"/>
</dbReference>
<dbReference type="Pfam" id="PF13186">
    <property type="entry name" value="SPASM"/>
    <property type="match status" value="1"/>
</dbReference>
<evidence type="ECO:0000313" key="10">
    <source>
        <dbReference type="Proteomes" id="UP000032303"/>
    </source>
</evidence>
<dbReference type="Gene3D" id="3.20.20.70">
    <property type="entry name" value="Aldolase class I"/>
    <property type="match status" value="1"/>
</dbReference>
<dbReference type="InterPro" id="IPR023885">
    <property type="entry name" value="4Fe4S-binding_SPASM_dom"/>
</dbReference>
<dbReference type="Proteomes" id="UP000032303">
    <property type="component" value="Chromosome 1"/>
</dbReference>
<dbReference type="SFLD" id="SFLDG01384">
    <property type="entry name" value="thioether_bond_formation_requi"/>
    <property type="match status" value="1"/>
</dbReference>
<evidence type="ECO:0000256" key="6">
    <source>
        <dbReference type="ARBA" id="ARBA00023014"/>
    </source>
</evidence>
<dbReference type="InterPro" id="IPR013785">
    <property type="entry name" value="Aldolase_TIM"/>
</dbReference>
<proteinExistence type="inferred from homology"/>
<dbReference type="SUPFAM" id="SSF103642">
    <property type="entry name" value="Sec-C motif"/>
    <property type="match status" value="1"/>
</dbReference>
<dbReference type="KEGG" id="pgb:H744_1c0215"/>
<dbReference type="STRING" id="658445.H744_1c0215"/>